<dbReference type="Proteomes" id="UP000321598">
    <property type="component" value="Unassembled WGS sequence"/>
</dbReference>
<dbReference type="EMBL" id="BKAV01000026">
    <property type="protein sequence ID" value="GEQ01104.1"/>
    <property type="molecule type" value="Genomic_DNA"/>
</dbReference>
<feature type="transmembrane region" description="Helical" evidence="1">
    <location>
        <begin position="46"/>
        <end position="67"/>
    </location>
</feature>
<dbReference type="Pfam" id="PF11667">
    <property type="entry name" value="DUF3267"/>
    <property type="match status" value="1"/>
</dbReference>
<accession>A0A380CC52</accession>
<gene>
    <name evidence="3" type="ORF">NCTC12413_00937</name>
    <name evidence="2" type="ORF">SAR03_21410</name>
</gene>
<keyword evidence="1" id="KW-1133">Transmembrane helix</keyword>
<evidence type="ECO:0000256" key="1">
    <source>
        <dbReference type="SAM" id="Phobius"/>
    </source>
</evidence>
<dbReference type="InterPro" id="IPR021683">
    <property type="entry name" value="DUF3267"/>
</dbReference>
<keyword evidence="1" id="KW-0472">Membrane</keyword>
<dbReference type="OrthoDB" id="2402052at2"/>
<keyword evidence="5" id="KW-1185">Reference proteome</keyword>
<feature type="transmembrane region" description="Helical" evidence="1">
    <location>
        <begin position="132"/>
        <end position="153"/>
    </location>
</feature>
<evidence type="ECO:0000313" key="5">
    <source>
        <dbReference type="Proteomes" id="UP000321598"/>
    </source>
</evidence>
<protein>
    <submittedName>
        <fullName evidence="3">Permease</fullName>
    </submittedName>
</protein>
<evidence type="ECO:0000313" key="4">
    <source>
        <dbReference type="Proteomes" id="UP000254956"/>
    </source>
</evidence>
<feature type="transmembrane region" description="Helical" evidence="1">
    <location>
        <begin position="12"/>
        <end position="34"/>
    </location>
</feature>
<reference evidence="2 5" key="2">
    <citation type="submission" date="2019-07" db="EMBL/GenBank/DDBJ databases">
        <title>Whole genome shotgun sequence of Staphylococcus arlettae NBRC 109765.</title>
        <authorList>
            <person name="Hosoyama A."/>
            <person name="Uohara A."/>
            <person name="Ohji S."/>
            <person name="Ichikawa N."/>
        </authorList>
    </citation>
    <scope>NUCLEOTIDE SEQUENCE [LARGE SCALE GENOMIC DNA]</scope>
    <source>
        <strain evidence="2 5">NBRC 109765</strain>
    </source>
</reference>
<feature type="transmembrane region" description="Helical" evidence="1">
    <location>
        <begin position="104"/>
        <end position="126"/>
    </location>
</feature>
<sequence length="183" mass="21228">MFKVSLFSNKKALERFALFQLAVIMITILCSYKIAYAYTHIIEQNLILNILFGVIGFVVVAVIHEFIHNLLFRGFSKGNKPIHRFHFGIISTHMPNVYFKKWQYAIIMLTPLVVITTVLSILFLFFSYSSLIFIGSFHIGYCLLDLYFVMGVLNNKVKYIEDTEEGLIYYTESPLQEVQSETK</sequence>
<proteinExistence type="predicted"/>
<evidence type="ECO:0000313" key="3">
    <source>
        <dbReference type="EMBL" id="SUJ15852.1"/>
    </source>
</evidence>
<dbReference type="AlphaFoldDB" id="A0A380CC52"/>
<reference evidence="3 4" key="1">
    <citation type="submission" date="2018-06" db="EMBL/GenBank/DDBJ databases">
        <authorList>
            <consortium name="Pathogen Informatics"/>
            <person name="Doyle S."/>
        </authorList>
    </citation>
    <scope>NUCLEOTIDE SEQUENCE [LARGE SCALE GENOMIC DNA]</scope>
    <source>
        <strain evidence="3 4">NCTC12413</strain>
    </source>
</reference>
<name>A0A380CC52_9STAP</name>
<dbReference type="STRING" id="1212545.SARL_01950"/>
<dbReference type="EMBL" id="UGZE01000001">
    <property type="protein sequence ID" value="SUJ15852.1"/>
    <property type="molecule type" value="Genomic_DNA"/>
</dbReference>
<dbReference type="RefSeq" id="WP_021459032.1">
    <property type="nucleotide sequence ID" value="NZ_BKAV01000026.1"/>
</dbReference>
<organism evidence="3 4">
    <name type="scientific">Staphylococcus arlettae</name>
    <dbReference type="NCBI Taxonomy" id="29378"/>
    <lineage>
        <taxon>Bacteria</taxon>
        <taxon>Bacillati</taxon>
        <taxon>Bacillota</taxon>
        <taxon>Bacilli</taxon>
        <taxon>Bacillales</taxon>
        <taxon>Staphylococcaceae</taxon>
        <taxon>Staphylococcus</taxon>
    </lineage>
</organism>
<keyword evidence="1" id="KW-0812">Transmembrane</keyword>
<evidence type="ECO:0000313" key="2">
    <source>
        <dbReference type="EMBL" id="GEQ01104.1"/>
    </source>
</evidence>
<dbReference type="Proteomes" id="UP000254956">
    <property type="component" value="Unassembled WGS sequence"/>
</dbReference>